<feature type="compositionally biased region" description="Low complexity" evidence="2">
    <location>
        <begin position="1233"/>
        <end position="1280"/>
    </location>
</feature>
<keyword evidence="3" id="KW-0472">Membrane</keyword>
<name>A0A1U9WUH4_9VIRU</name>
<keyword evidence="1" id="KW-0693">Viral RNA replication</keyword>
<evidence type="ECO:0000259" key="4">
    <source>
        <dbReference type="PROSITE" id="PS50507"/>
    </source>
</evidence>
<feature type="region of interest" description="Disordered" evidence="2">
    <location>
        <begin position="86"/>
        <end position="106"/>
    </location>
</feature>
<dbReference type="InterPro" id="IPR007094">
    <property type="entry name" value="RNA-dir_pol_PSvirus"/>
</dbReference>
<proteinExistence type="predicted"/>
<evidence type="ECO:0000313" key="5">
    <source>
        <dbReference type="EMBL" id="AQY59899.1"/>
    </source>
</evidence>
<dbReference type="InterPro" id="IPR002166">
    <property type="entry name" value="RNA_pol_HCV"/>
</dbReference>
<evidence type="ECO:0000256" key="3">
    <source>
        <dbReference type="SAM" id="Phobius"/>
    </source>
</evidence>
<dbReference type="GO" id="GO:0003968">
    <property type="term" value="F:RNA-directed RNA polymerase activity"/>
    <property type="evidence" value="ECO:0007669"/>
    <property type="project" value="InterPro"/>
</dbReference>
<evidence type="ECO:0000256" key="2">
    <source>
        <dbReference type="SAM" id="MobiDB-lite"/>
    </source>
</evidence>
<evidence type="ECO:0000256" key="1">
    <source>
        <dbReference type="ARBA" id="ARBA00022953"/>
    </source>
</evidence>
<dbReference type="Pfam" id="PF00998">
    <property type="entry name" value="RdRP_3"/>
    <property type="match status" value="1"/>
</dbReference>
<reference evidence="5" key="1">
    <citation type="journal article" date="2017" name="Virology">
        <title>Statoviruses, A novel taxon of RNA viruses present in the gastrointestinal tracts of diverse mammals.</title>
        <authorList>
            <person name="Janowski A.B."/>
            <person name="Krishnamurthy S.R."/>
            <person name="Lim E.S."/>
            <person name="Zhao G."/>
            <person name="Brenchley J.M."/>
            <person name="Barouch D.H."/>
            <person name="Thakwalakwa C."/>
            <person name="Manary M.J."/>
            <person name="Holtz L.R."/>
            <person name="Wang D."/>
        </authorList>
    </citation>
    <scope>NUCLEOTIDE SEQUENCE</scope>
</reference>
<feature type="compositionally biased region" description="Polar residues" evidence="2">
    <location>
        <begin position="1206"/>
        <end position="1226"/>
    </location>
</feature>
<feature type="compositionally biased region" description="Polar residues" evidence="2">
    <location>
        <begin position="1151"/>
        <end position="1160"/>
    </location>
</feature>
<accession>A0A1U9WUH4</accession>
<sequence>MINWIISLINSWLEGSVNRFATATHISGLRDFFRIYLSNGPLGLFGFTMIVCIIFVLKIIIVYKMKIIHARGRNKITVQGYSSKEAEPDEYVPNPTSVERREVPKEIRQESDDSWRDRLTKFVGFKVNKVNETHFPLGVEDIIDGVPDKVCLPESRRGFRVNELVKDTNITTPFLSLPGNEYRRFKNFCTINVPESYNDHVHTSLVKNYLTALIAKLDLNTMSISYEPWLSHTGSNGSYLVTALHGKVINDYMSLILRCNLPCLFVVEDYHEGLHYDKEYAYICNNGHVTGISRGVKSTWYDENTRYFINECGNVGTTHKYTTLIRYGSQRLILLELGQTVEIPLYEHKVKTLHYERCVVSPNDKCYLPALCAEIIDKEVNTMPQFKTKFEILAPHRLASMICFITGIVEWCFALLDLILDFGWFSLIKLILGFPWPTTVFSQSEFVVAMMFPGFYGVYSTVRYWLLPRFGLCRMCVDIGFDELYIKGKYAEAFYDHLHSKDIGVDGLPYGFYYVDNFNLIRVPPGTIENYTNLINVVRSFNTANGHNASNIPAKFNELFGHNNINFDDQLAGAVTPPVISQIPTRMTVVDYSLNIKMRDTCNYHLLSDLEYCKYGSSALTHDVAAGAASNRVLQPTLPQPNPDVFFKMCVEFWDKFESTNEQNTFLNAVDLFPEIIDLDHYTGKKRARMECGYMKHKKGAFYSTFMKNEALPLSTINEKAVRVISPNTAAFNAEHREFFHAFEEHLLNITYSDGKRMFAKGLNYDDRYDIIQDLVARYKYCCCCDFSNFDAHHRNNSYMGELLFYKYLGLRPETVRQLATAVKGGNIAYSLPSRCSGDLFTGSGNCLIIAALFTSFSNEIRIFCDGDDTLVFSNSPDTGRLLVDYMKSFGFVLKVDKTVTDYESQSIDFCQVRYWPKRYMYNIDFERRINKAMNFKADSIEEAVRITRGKLESLLPLTQLGVQFKMPGLQEIIPHIPITSEDVWYWTEAVKGQFWYQPEKKVVIDLEEDSGLLAKLCQKLIQNKAILLGLTVKQRTKEINKIIQTTLMEVSTHYVLEEKNCGLQSVKWGTYLLTSIGQLTHNGSAKWQICTKTMRCMKLGSIGLVPIQSCQPVASLSVTTPILMISSVMKPQSCSHNKEPEVVKSVPMDKSQSQETPSPKHQAKDHAEDKTHGSLNSSPKLKPKKTHQSKFSSNTTSRSESHSSAQKQSVPHSTTGVQATVQPKNPTVEPDSSNSKAETSLSSKSSSVKSSKSSSVVKPRNQHSSSTTETVSEKSSTPSQKVKKIQGIAVLQNALMKQSMIKAKACTKVPSSDQPEEKLKTSQALQSAGPTTVSEHKPSIQKSQTNK</sequence>
<feature type="compositionally biased region" description="Low complexity" evidence="2">
    <location>
        <begin position="1190"/>
        <end position="1205"/>
    </location>
</feature>
<feature type="region of interest" description="Disordered" evidence="2">
    <location>
        <begin position="1131"/>
        <end position="1285"/>
    </location>
</feature>
<keyword evidence="3" id="KW-0812">Transmembrane</keyword>
<dbReference type="GO" id="GO:0003723">
    <property type="term" value="F:RNA binding"/>
    <property type="evidence" value="ECO:0007669"/>
    <property type="project" value="InterPro"/>
</dbReference>
<feature type="compositionally biased region" description="Polar residues" evidence="2">
    <location>
        <begin position="1322"/>
        <end position="1334"/>
    </location>
</feature>
<dbReference type="InterPro" id="IPR043502">
    <property type="entry name" value="DNA/RNA_pol_sf"/>
</dbReference>
<dbReference type="EMBL" id="KX792979">
    <property type="protein sequence ID" value="AQY59899.1"/>
    <property type="molecule type" value="Genomic_RNA"/>
</dbReference>
<feature type="region of interest" description="Disordered" evidence="2">
    <location>
        <begin position="1305"/>
        <end position="1348"/>
    </location>
</feature>
<organism evidence="5">
    <name type="scientific">Statovirus A4</name>
    <dbReference type="NCBI Taxonomy" id="1964820"/>
    <lineage>
        <taxon>Viruses</taxon>
        <taxon>Statovirus</taxon>
    </lineage>
</organism>
<keyword evidence="3" id="KW-1133">Transmembrane helix</keyword>
<dbReference type="GO" id="GO:0039694">
    <property type="term" value="P:viral RNA genome replication"/>
    <property type="evidence" value="ECO:0007669"/>
    <property type="project" value="InterPro"/>
</dbReference>
<dbReference type="PROSITE" id="PS50507">
    <property type="entry name" value="RDRP_SSRNA_POS"/>
    <property type="match status" value="1"/>
</dbReference>
<feature type="domain" description="RdRp catalytic" evidence="4">
    <location>
        <begin position="780"/>
        <end position="882"/>
    </location>
</feature>
<dbReference type="SUPFAM" id="SSF56672">
    <property type="entry name" value="DNA/RNA polymerases"/>
    <property type="match status" value="1"/>
</dbReference>
<feature type="transmembrane region" description="Helical" evidence="3">
    <location>
        <begin position="398"/>
        <end position="416"/>
    </location>
</feature>
<feature type="compositionally biased region" description="Basic and acidic residues" evidence="2">
    <location>
        <begin position="1163"/>
        <end position="1173"/>
    </location>
</feature>
<feature type="transmembrane region" description="Helical" evidence="3">
    <location>
        <begin position="42"/>
        <end position="63"/>
    </location>
</feature>
<protein>
    <submittedName>
        <fullName evidence="5">RdRp</fullName>
    </submittedName>
</protein>